<keyword evidence="5" id="KW-1185">Reference proteome</keyword>
<feature type="compositionally biased region" description="Basic residues" evidence="1">
    <location>
        <begin position="159"/>
        <end position="168"/>
    </location>
</feature>
<accession>A0AAV5BZF2</accession>
<evidence type="ECO:0000313" key="4">
    <source>
        <dbReference type="EMBL" id="GJM91376.1"/>
    </source>
</evidence>
<dbReference type="InterPro" id="IPR004329">
    <property type="entry name" value="CcmE"/>
</dbReference>
<evidence type="ECO:0000313" key="5">
    <source>
        <dbReference type="Proteomes" id="UP001054889"/>
    </source>
</evidence>
<feature type="compositionally biased region" description="Pro residues" evidence="1">
    <location>
        <begin position="138"/>
        <end position="158"/>
    </location>
</feature>
<dbReference type="GO" id="GO:0017004">
    <property type="term" value="P:cytochrome complex assembly"/>
    <property type="evidence" value="ECO:0007669"/>
    <property type="project" value="InterPro"/>
</dbReference>
<dbReference type="PANTHER" id="PTHR34128">
    <property type="entry name" value="CYTOCHROME C-TYPE BIOGENESIS PROTEIN CCME HOMOLOG, MITOCHONDRIAL"/>
    <property type="match status" value="1"/>
</dbReference>
<keyword evidence="2" id="KW-1133">Transmembrane helix</keyword>
<dbReference type="Pfam" id="PF00581">
    <property type="entry name" value="Rhodanese"/>
    <property type="match status" value="1"/>
</dbReference>
<feature type="region of interest" description="Disordered" evidence="1">
    <location>
        <begin position="297"/>
        <end position="337"/>
    </location>
</feature>
<dbReference type="InterPro" id="IPR001763">
    <property type="entry name" value="Rhodanese-like_dom"/>
</dbReference>
<reference evidence="4" key="2">
    <citation type="submission" date="2021-12" db="EMBL/GenBank/DDBJ databases">
        <title>Resequencing data analysis of finger millet.</title>
        <authorList>
            <person name="Hatakeyama M."/>
            <person name="Aluri S."/>
            <person name="Balachadran M.T."/>
            <person name="Sivarajan S.R."/>
            <person name="Poveda L."/>
            <person name="Shimizu-Inatsugi R."/>
            <person name="Schlapbach R."/>
            <person name="Sreeman S.M."/>
            <person name="Shimizu K.K."/>
        </authorList>
    </citation>
    <scope>NUCLEOTIDE SEQUENCE</scope>
</reference>
<organism evidence="4 5">
    <name type="scientific">Eleusine coracana subsp. coracana</name>
    <dbReference type="NCBI Taxonomy" id="191504"/>
    <lineage>
        <taxon>Eukaryota</taxon>
        <taxon>Viridiplantae</taxon>
        <taxon>Streptophyta</taxon>
        <taxon>Embryophyta</taxon>
        <taxon>Tracheophyta</taxon>
        <taxon>Spermatophyta</taxon>
        <taxon>Magnoliopsida</taxon>
        <taxon>Liliopsida</taxon>
        <taxon>Poales</taxon>
        <taxon>Poaceae</taxon>
        <taxon>PACMAD clade</taxon>
        <taxon>Chloridoideae</taxon>
        <taxon>Cynodonteae</taxon>
        <taxon>Eleusininae</taxon>
        <taxon>Eleusine</taxon>
    </lineage>
</organism>
<protein>
    <recommendedName>
        <fullName evidence="3">Rhodanese domain-containing protein</fullName>
    </recommendedName>
</protein>
<reference evidence="4" key="1">
    <citation type="journal article" date="2018" name="DNA Res.">
        <title>Multiple hybrid de novo genome assembly of finger millet, an orphan allotetraploid crop.</title>
        <authorList>
            <person name="Hatakeyama M."/>
            <person name="Aluri S."/>
            <person name="Balachadran M.T."/>
            <person name="Sivarajan S.R."/>
            <person name="Patrignani A."/>
            <person name="Gruter S."/>
            <person name="Poveda L."/>
            <person name="Shimizu-Inatsugi R."/>
            <person name="Baeten J."/>
            <person name="Francoijs K.J."/>
            <person name="Nataraja K.N."/>
            <person name="Reddy Y.A.N."/>
            <person name="Phadnis S."/>
            <person name="Ravikumar R.L."/>
            <person name="Schlapbach R."/>
            <person name="Sreeman S.M."/>
            <person name="Shimizu K.K."/>
        </authorList>
    </citation>
    <scope>NUCLEOTIDE SEQUENCE</scope>
</reference>
<evidence type="ECO:0000256" key="2">
    <source>
        <dbReference type="SAM" id="Phobius"/>
    </source>
</evidence>
<feature type="region of interest" description="Disordered" evidence="1">
    <location>
        <begin position="92"/>
        <end position="183"/>
    </location>
</feature>
<dbReference type="Proteomes" id="UP001054889">
    <property type="component" value="Unassembled WGS sequence"/>
</dbReference>
<keyword evidence="2" id="KW-0812">Transmembrane</keyword>
<feature type="transmembrane region" description="Helical" evidence="2">
    <location>
        <begin position="211"/>
        <end position="232"/>
    </location>
</feature>
<gene>
    <name evidence="4" type="primary">ga07739</name>
    <name evidence="4" type="ORF">PR202_ga07739</name>
</gene>
<dbReference type="InterPro" id="IPR036873">
    <property type="entry name" value="Rhodanese-like_dom_sf"/>
</dbReference>
<dbReference type="Gene3D" id="3.40.250.10">
    <property type="entry name" value="Rhodanese-like domain"/>
    <property type="match status" value="1"/>
</dbReference>
<comment type="caution">
    <text evidence="4">The sequence shown here is derived from an EMBL/GenBank/DDBJ whole genome shotgun (WGS) entry which is preliminary data.</text>
</comment>
<name>A0AAV5BZF2_ELECO</name>
<dbReference type="SUPFAM" id="SSF52821">
    <property type="entry name" value="Rhodanese/Cell cycle control phosphatase"/>
    <property type="match status" value="1"/>
</dbReference>
<dbReference type="EMBL" id="BQKI01000003">
    <property type="protein sequence ID" value="GJM91376.1"/>
    <property type="molecule type" value="Genomic_DNA"/>
</dbReference>
<evidence type="ECO:0000259" key="3">
    <source>
        <dbReference type="PROSITE" id="PS50206"/>
    </source>
</evidence>
<proteinExistence type="predicted"/>
<keyword evidence="2" id="KW-0472">Membrane</keyword>
<dbReference type="PRINTS" id="PR01217">
    <property type="entry name" value="PRICHEXTENSN"/>
</dbReference>
<dbReference type="PANTHER" id="PTHR34128:SF2">
    <property type="entry name" value="CYTOCHROME C-TYPE BIOGENESIS PROTEIN CCME HOMOLOG, MITOCHONDRIAL"/>
    <property type="match status" value="1"/>
</dbReference>
<dbReference type="GO" id="GO:0017003">
    <property type="term" value="P:protein-heme linkage"/>
    <property type="evidence" value="ECO:0007669"/>
    <property type="project" value="InterPro"/>
</dbReference>
<feature type="domain" description="Rhodanese" evidence="3">
    <location>
        <begin position="20"/>
        <end position="78"/>
    </location>
</feature>
<dbReference type="GO" id="GO:0020037">
    <property type="term" value="F:heme binding"/>
    <property type="evidence" value="ECO:0007669"/>
    <property type="project" value="InterPro"/>
</dbReference>
<evidence type="ECO:0000256" key="1">
    <source>
        <dbReference type="SAM" id="MobiDB-lite"/>
    </source>
</evidence>
<dbReference type="PROSITE" id="PS50206">
    <property type="entry name" value="RHODANESE_3"/>
    <property type="match status" value="1"/>
</dbReference>
<feature type="compositionally biased region" description="Low complexity" evidence="1">
    <location>
        <begin position="303"/>
        <end position="331"/>
    </location>
</feature>
<dbReference type="AlphaFoldDB" id="A0AAV5BZF2"/>
<feature type="region of interest" description="Disordered" evidence="1">
    <location>
        <begin position="251"/>
        <end position="283"/>
    </location>
</feature>
<feature type="compositionally biased region" description="Pro residues" evidence="1">
    <location>
        <begin position="113"/>
        <end position="123"/>
    </location>
</feature>
<sequence length="419" mass="44835">MMARSVSYVSMAKPVSMARGNNLLAIIDVRDDERSNQAHIGGSHHYASSGFKARMPELARAASGKDTLVFHCALSQRRQNRYDVGSLEPLTTAGAAHGGVRNKPICCSRPPTHAFPPSSPHPPDPTRPDPTRPHGLLAPPPLPPRPLHPPPRPDPCPRPTRRRRRPRCRSVQPLPPLLSPSATRRARALVPPAPAPWTSAPARASSRPAALWSYALAFGCTAGFVVTVLATFQDQLVFYVTPTDALAKFAAADPSKSRVRPRGGSCSRAPSPTPPTPGSPEMEFVVTVTSSPTCSYATTAARSPTSSVRATPSSSRGSSSLSLTTSAGTTTEGRSPRRRGECACFLRAAPRCSPSTTRSTCPKEEVGEALERNKKKLERRGGGRFRGGSDGGGCCCGRWSQGKLVRFCIPILRFTRSQV</sequence>